<proteinExistence type="predicted"/>
<dbReference type="Pfam" id="PF07045">
    <property type="entry name" value="DUF1330"/>
    <property type="match status" value="1"/>
</dbReference>
<feature type="domain" description="DUF1330" evidence="1">
    <location>
        <begin position="3"/>
        <end position="95"/>
    </location>
</feature>
<dbReference type="AlphaFoldDB" id="A0A062U9P6"/>
<comment type="caution">
    <text evidence="2">The sequence shown here is derived from an EMBL/GenBank/DDBJ whole genome shotgun (WGS) entry which is preliminary data.</text>
</comment>
<dbReference type="InterPro" id="IPR010753">
    <property type="entry name" value="DUF1330"/>
</dbReference>
<keyword evidence="3" id="KW-1185">Reference proteome</keyword>
<dbReference type="SUPFAM" id="SSF54909">
    <property type="entry name" value="Dimeric alpha+beta barrel"/>
    <property type="match status" value="1"/>
</dbReference>
<dbReference type="EMBL" id="AWFF01000054">
    <property type="protein sequence ID" value="KCZ53319.1"/>
    <property type="molecule type" value="Genomic_DNA"/>
</dbReference>
<dbReference type="OrthoDB" id="9806380at2"/>
<accession>A0A062U9P6</accession>
<dbReference type="PANTHER" id="PTHR41521">
    <property type="match status" value="1"/>
</dbReference>
<evidence type="ECO:0000313" key="2">
    <source>
        <dbReference type="EMBL" id="KCZ53319.1"/>
    </source>
</evidence>
<dbReference type="PATRIC" id="fig|1280946.3.peg.2637"/>
<reference evidence="2 3" key="1">
    <citation type="journal article" date="2014" name="Antonie Van Leeuwenhoek">
        <title>Hyphomonas beringensis sp. nov. and Hyphomonas chukchiensis sp. nov., isolated from surface seawater of the Bering Sea and Chukchi Sea.</title>
        <authorList>
            <person name="Li C."/>
            <person name="Lai Q."/>
            <person name="Li G."/>
            <person name="Dong C."/>
            <person name="Wang J."/>
            <person name="Liao Y."/>
            <person name="Shao Z."/>
        </authorList>
    </citation>
    <scope>NUCLEOTIDE SEQUENCE [LARGE SCALE GENOMIC DNA]</scope>
    <source>
        <strain evidence="2 3">25B14_1</strain>
    </source>
</reference>
<dbReference type="Gene3D" id="3.30.70.100">
    <property type="match status" value="1"/>
</dbReference>
<evidence type="ECO:0000313" key="3">
    <source>
        <dbReference type="Proteomes" id="UP000027037"/>
    </source>
</evidence>
<dbReference type="PANTHER" id="PTHR41521:SF4">
    <property type="entry name" value="BLR0684 PROTEIN"/>
    <property type="match status" value="1"/>
</dbReference>
<dbReference type="eggNOG" id="COG5470">
    <property type="taxonomic scope" value="Bacteria"/>
</dbReference>
<name>A0A062U9P6_9PROT</name>
<evidence type="ECO:0000259" key="1">
    <source>
        <dbReference type="Pfam" id="PF07045"/>
    </source>
</evidence>
<dbReference type="STRING" id="1280946.HY29_03620"/>
<protein>
    <recommendedName>
        <fullName evidence="1">DUF1330 domain-containing protein</fullName>
    </recommendedName>
</protein>
<dbReference type="InterPro" id="IPR011008">
    <property type="entry name" value="Dimeric_a/b-barrel"/>
</dbReference>
<sequence>MAAYMIVMCKIKDRERFVAEYAIPTAKLAAKLGGEYVVRSPNLTCLEGDIDEATSVVISKWPSRVALDEMWNSQEYQQLKEKRRAFSEVQIVVTEDNSV</sequence>
<organism evidence="2 3">
    <name type="scientific">Hyphomonas beringensis</name>
    <dbReference type="NCBI Taxonomy" id="1280946"/>
    <lineage>
        <taxon>Bacteria</taxon>
        <taxon>Pseudomonadati</taxon>
        <taxon>Pseudomonadota</taxon>
        <taxon>Alphaproteobacteria</taxon>
        <taxon>Hyphomonadales</taxon>
        <taxon>Hyphomonadaceae</taxon>
        <taxon>Hyphomonas</taxon>
    </lineage>
</organism>
<dbReference type="RefSeq" id="WP_034797677.1">
    <property type="nucleotide sequence ID" value="NZ_AWFF01000054.1"/>
</dbReference>
<dbReference type="Proteomes" id="UP000027037">
    <property type="component" value="Unassembled WGS sequence"/>
</dbReference>
<gene>
    <name evidence="2" type="ORF">HY29_03620</name>
</gene>